<keyword evidence="3" id="KW-1185">Reference proteome</keyword>
<gene>
    <name evidence="2" type="ORF">GCM10010307_76330</name>
</gene>
<evidence type="ECO:0008006" key="4">
    <source>
        <dbReference type="Google" id="ProtNLM"/>
    </source>
</evidence>
<dbReference type="EMBL" id="BAAASJ010000118">
    <property type="protein sequence ID" value="GAA2659675.1"/>
    <property type="molecule type" value="Genomic_DNA"/>
</dbReference>
<evidence type="ECO:0000256" key="1">
    <source>
        <dbReference type="SAM" id="MobiDB-lite"/>
    </source>
</evidence>
<proteinExistence type="predicted"/>
<sequence>MMRDAVVSDVVRPADADGSDDLSIGRHDRHAAGDRQNAHGRRVSLASRGLHAEKADADVTEKNLGDATSVDHDSAHLVPLDPSRFQSGKCGAVRDLVAEGLNTAITTCFHEMYTVLDENLAPFPMQDVVTKVWEETAEGWRLAHMVMGRRFPPV</sequence>
<protein>
    <recommendedName>
        <fullName evidence="4">SnoaL-like domain-containing protein</fullName>
    </recommendedName>
</protein>
<feature type="region of interest" description="Disordered" evidence="1">
    <location>
        <begin position="1"/>
        <end position="40"/>
    </location>
</feature>
<dbReference type="Proteomes" id="UP001500151">
    <property type="component" value="Unassembled WGS sequence"/>
</dbReference>
<reference evidence="2 3" key="1">
    <citation type="journal article" date="2019" name="Int. J. Syst. Evol. Microbiol.">
        <title>The Global Catalogue of Microorganisms (GCM) 10K type strain sequencing project: providing services to taxonomists for standard genome sequencing and annotation.</title>
        <authorList>
            <consortium name="The Broad Institute Genomics Platform"/>
            <consortium name="The Broad Institute Genome Sequencing Center for Infectious Disease"/>
            <person name="Wu L."/>
            <person name="Ma J."/>
        </authorList>
    </citation>
    <scope>NUCLEOTIDE SEQUENCE [LARGE SCALE GENOMIC DNA]</scope>
    <source>
        <strain evidence="2 3">JCM 4524</strain>
    </source>
</reference>
<evidence type="ECO:0000313" key="2">
    <source>
        <dbReference type="EMBL" id="GAA2659675.1"/>
    </source>
</evidence>
<evidence type="ECO:0000313" key="3">
    <source>
        <dbReference type="Proteomes" id="UP001500151"/>
    </source>
</evidence>
<name>A0ABN3RSE2_9ACTN</name>
<accession>A0ABN3RSE2</accession>
<organism evidence="2 3">
    <name type="scientific">Streptomyces vastus</name>
    <dbReference type="NCBI Taxonomy" id="285451"/>
    <lineage>
        <taxon>Bacteria</taxon>
        <taxon>Bacillati</taxon>
        <taxon>Actinomycetota</taxon>
        <taxon>Actinomycetes</taxon>
        <taxon>Kitasatosporales</taxon>
        <taxon>Streptomycetaceae</taxon>
        <taxon>Streptomyces</taxon>
    </lineage>
</organism>
<comment type="caution">
    <text evidence="2">The sequence shown here is derived from an EMBL/GenBank/DDBJ whole genome shotgun (WGS) entry which is preliminary data.</text>
</comment>
<feature type="compositionally biased region" description="Basic and acidic residues" evidence="1">
    <location>
        <begin position="23"/>
        <end position="37"/>
    </location>
</feature>